<name>A0A0J1HAN8_9GAMM</name>
<dbReference type="NCBIfam" id="NF003442">
    <property type="entry name" value="PRK04976.1"/>
    <property type="match status" value="1"/>
</dbReference>
<evidence type="ECO:0000313" key="4">
    <source>
        <dbReference type="EMBL" id="KLV08720.1"/>
    </source>
</evidence>
<evidence type="ECO:0000256" key="2">
    <source>
        <dbReference type="ARBA" id="ARBA00023186"/>
    </source>
</evidence>
<protein>
    <recommendedName>
        <fullName evidence="3">Chaperone protein TorD</fullName>
    </recommendedName>
</protein>
<dbReference type="Gene3D" id="1.20.1280.20">
    <property type="entry name" value="HscB, C-terminal domain"/>
    <property type="match status" value="1"/>
</dbReference>
<dbReference type="PANTHER" id="PTHR34227:SF11">
    <property type="entry name" value="CHAPERONE PROTEIN TORD"/>
    <property type="match status" value="1"/>
</dbReference>
<dbReference type="Gene3D" id="1.20.120.1820">
    <property type="match status" value="1"/>
</dbReference>
<dbReference type="Proteomes" id="UP000035909">
    <property type="component" value="Unassembled WGS sequence"/>
</dbReference>
<dbReference type="GO" id="GO:0051259">
    <property type="term" value="P:protein complex oligomerization"/>
    <property type="evidence" value="ECO:0007669"/>
    <property type="project" value="InterPro"/>
</dbReference>
<dbReference type="InterPro" id="IPR036386">
    <property type="entry name" value="HscB_C_sf"/>
</dbReference>
<comment type="function">
    <text evidence="3">Involved in the biogenesis of TorA. Acts on TorA before the insertion of the molybdenum cofactor and, as a result, probably favors a conformation of the apoenzyme that is competent for acquiring the cofactor.</text>
</comment>
<evidence type="ECO:0000256" key="3">
    <source>
        <dbReference type="HAMAP-Rule" id="MF_01150"/>
    </source>
</evidence>
<evidence type="ECO:0000313" key="5">
    <source>
        <dbReference type="Proteomes" id="UP000035909"/>
    </source>
</evidence>
<keyword evidence="5" id="KW-1185">Reference proteome</keyword>
<accession>A0A0J1HAN8</accession>
<dbReference type="InterPro" id="IPR020945">
    <property type="entry name" value="DMSO/NO3_reduct_chaperone"/>
</dbReference>
<sequence>MKELIAFNEQRAEFYWWMSSLFARELTAEDIAQYQDGEMLTYLSGLGMTEELKQPVDAFRDAIHRLGQRADAQLELAADFCGLFLSTPKSGALPYASMYVGESGLMNDKPAQDMNQLLDEYGIAQRKDFNEPADHLAIELDFLGNLIIMANQQKTEADAEPQMQAQLHFLENMLLNWLPAFTSAAKARDPFGFYAAAASLLLAFCRLDTNFLKGEE</sequence>
<dbReference type="EMBL" id="LDOU01000013">
    <property type="protein sequence ID" value="KLV08720.1"/>
    <property type="molecule type" value="Genomic_DNA"/>
</dbReference>
<dbReference type="InterPro" id="IPR023069">
    <property type="entry name" value="Chaperone_TorD"/>
</dbReference>
<comment type="similarity">
    <text evidence="3">Belongs to the TorD/DmsD family. TorD subfamily.</text>
</comment>
<gene>
    <name evidence="3" type="primary">torD</name>
    <name evidence="4" type="ORF">ABT57_12945</name>
</gene>
<dbReference type="GO" id="GO:0005737">
    <property type="term" value="C:cytoplasm"/>
    <property type="evidence" value="ECO:0007669"/>
    <property type="project" value="UniProtKB-SubCell"/>
</dbReference>
<comment type="subcellular location">
    <subcellularLocation>
        <location evidence="3">Cytoplasm</location>
    </subcellularLocation>
</comment>
<dbReference type="AlphaFoldDB" id="A0A0J1HAN8"/>
<organism evidence="4 5">
    <name type="scientific">Photobacterium ganghwense</name>
    <dbReference type="NCBI Taxonomy" id="320778"/>
    <lineage>
        <taxon>Bacteria</taxon>
        <taxon>Pseudomonadati</taxon>
        <taxon>Pseudomonadota</taxon>
        <taxon>Gammaproteobacteria</taxon>
        <taxon>Vibrionales</taxon>
        <taxon>Vibrionaceae</taxon>
        <taxon>Photobacterium</taxon>
    </lineage>
</organism>
<dbReference type="STRING" id="320778.ABT57_12945"/>
<dbReference type="GO" id="GO:0006457">
    <property type="term" value="P:protein folding"/>
    <property type="evidence" value="ECO:0007669"/>
    <property type="project" value="UniProtKB-UniRule"/>
</dbReference>
<dbReference type="SUPFAM" id="SSF89155">
    <property type="entry name" value="TorD-like"/>
    <property type="match status" value="1"/>
</dbReference>
<proteinExistence type="inferred from homology"/>
<reference evidence="4 5" key="1">
    <citation type="submission" date="2015-05" db="EMBL/GenBank/DDBJ databases">
        <title>Photobacterium galathea sp. nov.</title>
        <authorList>
            <person name="Machado H."/>
            <person name="Gram L."/>
        </authorList>
    </citation>
    <scope>NUCLEOTIDE SEQUENCE [LARGE SCALE GENOMIC DNA]</scope>
    <source>
        <strain evidence="4 5">DSM 22954</strain>
    </source>
</reference>
<dbReference type="PANTHER" id="PTHR34227">
    <property type="entry name" value="CHAPERONE PROTEIN YCDY"/>
    <property type="match status" value="1"/>
</dbReference>
<dbReference type="Pfam" id="PF02613">
    <property type="entry name" value="Nitrate_red_del"/>
    <property type="match status" value="1"/>
</dbReference>
<keyword evidence="1 3" id="KW-0963">Cytoplasm</keyword>
<dbReference type="OrthoDB" id="7849731at2"/>
<comment type="caution">
    <text evidence="4">The sequence shown here is derived from an EMBL/GenBank/DDBJ whole genome shotgun (WGS) entry which is preliminary data.</text>
</comment>
<dbReference type="HAMAP" id="MF_01150">
    <property type="entry name" value="TorD"/>
    <property type="match status" value="1"/>
</dbReference>
<dbReference type="InterPro" id="IPR036411">
    <property type="entry name" value="TorD-like_sf"/>
</dbReference>
<dbReference type="InterPro" id="IPR050289">
    <property type="entry name" value="TorD/DmsD_chaperones"/>
</dbReference>
<dbReference type="RefSeq" id="WP_047885647.1">
    <property type="nucleotide sequence ID" value="NZ_CP071325.1"/>
</dbReference>
<keyword evidence="2 3" id="KW-0143">Chaperone</keyword>
<evidence type="ECO:0000256" key="1">
    <source>
        <dbReference type="ARBA" id="ARBA00022490"/>
    </source>
</evidence>
<dbReference type="PATRIC" id="fig|320778.3.peg.2824"/>